<keyword evidence="3" id="KW-1185">Reference proteome</keyword>
<proteinExistence type="predicted"/>
<dbReference type="Proteomes" id="UP001056384">
    <property type="component" value="Chromosome 12"/>
</dbReference>
<evidence type="ECO:0000256" key="1">
    <source>
        <dbReference type="SAM" id="MobiDB-lite"/>
    </source>
</evidence>
<evidence type="ECO:0000313" key="2">
    <source>
        <dbReference type="EMBL" id="USW59269.1"/>
    </source>
</evidence>
<organism evidence="2 3">
    <name type="scientific">Septoria linicola</name>
    <dbReference type="NCBI Taxonomy" id="215465"/>
    <lineage>
        <taxon>Eukaryota</taxon>
        <taxon>Fungi</taxon>
        <taxon>Dikarya</taxon>
        <taxon>Ascomycota</taxon>
        <taxon>Pezizomycotina</taxon>
        <taxon>Dothideomycetes</taxon>
        <taxon>Dothideomycetidae</taxon>
        <taxon>Mycosphaerellales</taxon>
        <taxon>Mycosphaerellaceae</taxon>
        <taxon>Septoria</taxon>
    </lineage>
</organism>
<evidence type="ECO:0000313" key="3">
    <source>
        <dbReference type="Proteomes" id="UP001056384"/>
    </source>
</evidence>
<name>A0A9Q9B1J3_9PEZI</name>
<gene>
    <name evidence="2" type="ORF">Slin15195_G125880</name>
</gene>
<protein>
    <submittedName>
        <fullName evidence="2">Uncharacterized protein</fullName>
    </submittedName>
</protein>
<feature type="region of interest" description="Disordered" evidence="1">
    <location>
        <begin position="1"/>
        <end position="33"/>
    </location>
</feature>
<dbReference type="EMBL" id="CP099429">
    <property type="protein sequence ID" value="USW59269.1"/>
    <property type="molecule type" value="Genomic_DNA"/>
</dbReference>
<accession>A0A9Q9B1J3</accession>
<dbReference type="AlphaFoldDB" id="A0A9Q9B1J3"/>
<feature type="region of interest" description="Disordered" evidence="1">
    <location>
        <begin position="53"/>
        <end position="76"/>
    </location>
</feature>
<sequence length="166" mass="18060">MSCSAGEERTCKSEQPKHALSPKNAPSRGSTTSRSFSRWFCFFGFGASIANSPHPTQPPSVSSREWRDSSRASWSPSGLSCDSEGLFAFEHAEFSISVRGQWAEKVCAALSELPLHDVGRVQSYAISAMHPLVKDSFQTYKSYSSPAGPNIYLGDICFVLSTPKLG</sequence>
<reference evidence="2" key="1">
    <citation type="submission" date="2022-06" db="EMBL/GenBank/DDBJ databases">
        <title>Complete genome sequences of two strains of the flax pathogen Septoria linicola.</title>
        <authorList>
            <person name="Lapalu N."/>
            <person name="Simon A."/>
            <person name="Demenou B."/>
            <person name="Paumier D."/>
            <person name="Guillot M.-P."/>
            <person name="Gout L."/>
            <person name="Valade R."/>
        </authorList>
    </citation>
    <scope>NUCLEOTIDE SEQUENCE</scope>
    <source>
        <strain evidence="2">SE15195</strain>
    </source>
</reference>
<feature type="compositionally biased region" description="Polar residues" evidence="1">
    <location>
        <begin position="53"/>
        <end position="63"/>
    </location>
</feature>
<feature type="compositionally biased region" description="Basic and acidic residues" evidence="1">
    <location>
        <begin position="1"/>
        <end position="17"/>
    </location>
</feature>